<dbReference type="Pfam" id="PF01850">
    <property type="entry name" value="PIN"/>
    <property type="match status" value="1"/>
</dbReference>
<dbReference type="RefSeq" id="WP_039203075.1">
    <property type="nucleotide sequence ID" value="NZ_CP099464.1"/>
</dbReference>
<proteinExistence type="predicted"/>
<dbReference type="Proteomes" id="UP001057561">
    <property type="component" value="Chromosome"/>
</dbReference>
<dbReference type="InterPro" id="IPR052919">
    <property type="entry name" value="TA_system_RNase"/>
</dbReference>
<evidence type="ECO:0000313" key="3">
    <source>
        <dbReference type="Proteomes" id="UP001057561"/>
    </source>
</evidence>
<gene>
    <name evidence="2" type="ORF">NG743_21215</name>
</gene>
<organism evidence="2 3">
    <name type="scientific">Dolichospermum heterosporum TAC447</name>
    <dbReference type="NCBI Taxonomy" id="747523"/>
    <lineage>
        <taxon>Bacteria</taxon>
        <taxon>Bacillati</taxon>
        <taxon>Cyanobacteriota</taxon>
        <taxon>Cyanophyceae</taxon>
        <taxon>Nostocales</taxon>
        <taxon>Aphanizomenonaceae</taxon>
        <taxon>Dolichospermum</taxon>
        <taxon>Dolichospermum heterosporum</taxon>
    </lineage>
</organism>
<dbReference type="SUPFAM" id="SSF88723">
    <property type="entry name" value="PIN domain-like"/>
    <property type="match status" value="1"/>
</dbReference>
<protein>
    <submittedName>
        <fullName evidence="2">Type II toxin-antitoxin system VapC family toxin</fullName>
    </submittedName>
</protein>
<keyword evidence="3" id="KW-1185">Reference proteome</keyword>
<evidence type="ECO:0000313" key="2">
    <source>
        <dbReference type="EMBL" id="UUO14526.1"/>
    </source>
</evidence>
<sequence length="128" mass="15213">MKLLFDTHTFMWWHSEPDRIPRDTLTLLQNPNHELLLSIVSLWEMQIKIQLGKLTLRDDLELMLKTQQEQNNITLLSITFLHILELKNLPLHHKDPFDRLLLAQSKVENATLISRDSVFQNYDCPVIW</sequence>
<dbReference type="InterPro" id="IPR041705">
    <property type="entry name" value="PIN_Sll0205"/>
</dbReference>
<evidence type="ECO:0000259" key="1">
    <source>
        <dbReference type="Pfam" id="PF01850"/>
    </source>
</evidence>
<dbReference type="InterPro" id="IPR002716">
    <property type="entry name" value="PIN_dom"/>
</dbReference>
<accession>A0ABY5LUK0</accession>
<reference evidence="2" key="1">
    <citation type="submission" date="2022-06" db="EMBL/GenBank/DDBJ databases">
        <title>Nostosin G and Spiroidesin B from the Cyanobacterium Dolichospermum sp. NIES-1697.</title>
        <authorList>
            <person name="Phan C.-S."/>
            <person name="Mehjabin J.J."/>
            <person name="Anas A.R.J."/>
            <person name="Hayasaka M."/>
            <person name="Onoki R."/>
            <person name="Wang J."/>
            <person name="Umezawa T."/>
            <person name="Washio K."/>
            <person name="Morikawa M."/>
            <person name="Okino T."/>
        </authorList>
    </citation>
    <scope>NUCLEOTIDE SEQUENCE</scope>
    <source>
        <strain evidence="2">NIES-1697</strain>
    </source>
</reference>
<dbReference type="PANTHER" id="PTHR36173">
    <property type="entry name" value="RIBONUCLEASE VAPC16-RELATED"/>
    <property type="match status" value="1"/>
</dbReference>
<dbReference type="EMBL" id="CP099464">
    <property type="protein sequence ID" value="UUO14526.1"/>
    <property type="molecule type" value="Genomic_DNA"/>
</dbReference>
<dbReference type="Gene3D" id="3.40.50.1010">
    <property type="entry name" value="5'-nuclease"/>
    <property type="match status" value="1"/>
</dbReference>
<dbReference type="InterPro" id="IPR029060">
    <property type="entry name" value="PIN-like_dom_sf"/>
</dbReference>
<dbReference type="CDD" id="cd09872">
    <property type="entry name" value="PIN_Sll0205-like"/>
    <property type="match status" value="1"/>
</dbReference>
<feature type="domain" description="PIN" evidence="1">
    <location>
        <begin position="4"/>
        <end position="123"/>
    </location>
</feature>
<name>A0ABY5LUK0_9CYAN</name>
<dbReference type="PANTHER" id="PTHR36173:SF2">
    <property type="entry name" value="RIBONUCLEASE VAPC16"/>
    <property type="match status" value="1"/>
</dbReference>